<protein>
    <submittedName>
        <fullName evidence="8">Drug/metabolite transporter (DMT)-like permease</fullName>
    </submittedName>
</protein>
<evidence type="ECO:0000313" key="9">
    <source>
        <dbReference type="Proteomes" id="UP000569951"/>
    </source>
</evidence>
<evidence type="ECO:0000259" key="7">
    <source>
        <dbReference type="Pfam" id="PF00892"/>
    </source>
</evidence>
<keyword evidence="2" id="KW-1003">Cell membrane</keyword>
<evidence type="ECO:0000256" key="5">
    <source>
        <dbReference type="ARBA" id="ARBA00023136"/>
    </source>
</evidence>
<dbReference type="RefSeq" id="WP_246351418.1">
    <property type="nucleotide sequence ID" value="NZ_JACHHG010000007.1"/>
</dbReference>
<keyword evidence="4 6" id="KW-1133">Transmembrane helix</keyword>
<feature type="domain" description="EamA" evidence="7">
    <location>
        <begin position="6"/>
        <end position="131"/>
    </location>
</feature>
<dbReference type="PANTHER" id="PTHR42920:SF5">
    <property type="entry name" value="EAMA DOMAIN-CONTAINING PROTEIN"/>
    <property type="match status" value="1"/>
</dbReference>
<evidence type="ECO:0000256" key="3">
    <source>
        <dbReference type="ARBA" id="ARBA00022692"/>
    </source>
</evidence>
<dbReference type="InterPro" id="IPR000620">
    <property type="entry name" value="EamA_dom"/>
</dbReference>
<accession>A0A841HZ72</accession>
<dbReference type="PANTHER" id="PTHR42920">
    <property type="entry name" value="OS03G0707200 PROTEIN-RELATED"/>
    <property type="match status" value="1"/>
</dbReference>
<keyword evidence="9" id="KW-1185">Reference proteome</keyword>
<reference evidence="8 9" key="1">
    <citation type="submission" date="2020-08" db="EMBL/GenBank/DDBJ databases">
        <title>Genomic Encyclopedia of Type Strains, Phase IV (KMG-IV): sequencing the most valuable type-strain genomes for metagenomic binning, comparative biology and taxonomic classification.</title>
        <authorList>
            <person name="Goeker M."/>
        </authorList>
    </citation>
    <scope>NUCLEOTIDE SEQUENCE [LARGE SCALE GENOMIC DNA]</scope>
    <source>
        <strain evidence="8 9">DSM 21458</strain>
    </source>
</reference>
<dbReference type="AlphaFoldDB" id="A0A841HZ72"/>
<comment type="caution">
    <text evidence="8">The sequence shown here is derived from an EMBL/GenBank/DDBJ whole genome shotgun (WGS) entry which is preliminary data.</text>
</comment>
<evidence type="ECO:0000256" key="1">
    <source>
        <dbReference type="ARBA" id="ARBA00004651"/>
    </source>
</evidence>
<organism evidence="8 9">
    <name type="scientific">Deinobacterium chartae</name>
    <dbReference type="NCBI Taxonomy" id="521158"/>
    <lineage>
        <taxon>Bacteria</taxon>
        <taxon>Thermotogati</taxon>
        <taxon>Deinococcota</taxon>
        <taxon>Deinococci</taxon>
        <taxon>Deinococcales</taxon>
        <taxon>Deinococcaceae</taxon>
        <taxon>Deinobacterium</taxon>
    </lineage>
</organism>
<feature type="domain" description="EamA" evidence="7">
    <location>
        <begin position="140"/>
        <end position="273"/>
    </location>
</feature>
<feature type="transmembrane region" description="Helical" evidence="6">
    <location>
        <begin position="170"/>
        <end position="190"/>
    </location>
</feature>
<feature type="transmembrane region" description="Helical" evidence="6">
    <location>
        <begin position="33"/>
        <end position="52"/>
    </location>
</feature>
<proteinExistence type="predicted"/>
<name>A0A841HZ72_9DEIO</name>
<feature type="transmembrane region" description="Helical" evidence="6">
    <location>
        <begin position="138"/>
        <end position="158"/>
    </location>
</feature>
<feature type="transmembrane region" description="Helical" evidence="6">
    <location>
        <begin position="115"/>
        <end position="132"/>
    </location>
</feature>
<sequence length="287" mass="30260">MSRHALGILLLIAVTLIWGSTFALVKDATHSISPAVLIAWRFTVALVPLLFFLHGDRTLWRDGILLGAMAMVSYATQTIGLQYTSANRGAFITGLNVVMVPLAVAALGGRRITPAVWAAVAVALGGIALLSFEGGPINVGDAWIFACAVAYVAYIVYLERVAGQHRTLPLAAVQVLTVAVLGWLWVAPQALSGSSIALPADLWGAVLYLGVIATAGTTLLQTLGQKYVSAPEAALIYALEPVAAAVFAYFWIHEVVGPRGLLGGLLVVIGMALSQLPERKRIVPLSE</sequence>
<dbReference type="InterPro" id="IPR051258">
    <property type="entry name" value="Diverse_Substrate_Transporter"/>
</dbReference>
<keyword evidence="3 6" id="KW-0812">Transmembrane</keyword>
<dbReference type="Proteomes" id="UP000569951">
    <property type="component" value="Unassembled WGS sequence"/>
</dbReference>
<feature type="transmembrane region" description="Helical" evidence="6">
    <location>
        <begin position="258"/>
        <end position="276"/>
    </location>
</feature>
<evidence type="ECO:0000313" key="8">
    <source>
        <dbReference type="EMBL" id="MBB6098697.1"/>
    </source>
</evidence>
<dbReference type="InterPro" id="IPR037185">
    <property type="entry name" value="EmrE-like"/>
</dbReference>
<keyword evidence="5 6" id="KW-0472">Membrane</keyword>
<feature type="transmembrane region" description="Helical" evidence="6">
    <location>
        <begin position="64"/>
        <end position="83"/>
    </location>
</feature>
<evidence type="ECO:0000256" key="2">
    <source>
        <dbReference type="ARBA" id="ARBA00022475"/>
    </source>
</evidence>
<evidence type="ECO:0000256" key="6">
    <source>
        <dbReference type="SAM" id="Phobius"/>
    </source>
</evidence>
<feature type="transmembrane region" description="Helical" evidence="6">
    <location>
        <begin position="202"/>
        <end position="222"/>
    </location>
</feature>
<gene>
    <name evidence="8" type="ORF">HNR42_002132</name>
</gene>
<feature type="transmembrane region" description="Helical" evidence="6">
    <location>
        <begin position="89"/>
        <end position="108"/>
    </location>
</feature>
<dbReference type="EMBL" id="JACHHG010000007">
    <property type="protein sequence ID" value="MBB6098697.1"/>
    <property type="molecule type" value="Genomic_DNA"/>
</dbReference>
<dbReference type="SUPFAM" id="SSF103481">
    <property type="entry name" value="Multidrug resistance efflux transporter EmrE"/>
    <property type="match status" value="2"/>
</dbReference>
<dbReference type="Pfam" id="PF00892">
    <property type="entry name" value="EamA"/>
    <property type="match status" value="2"/>
</dbReference>
<comment type="subcellular location">
    <subcellularLocation>
        <location evidence="1">Cell membrane</location>
        <topology evidence="1">Multi-pass membrane protein</topology>
    </subcellularLocation>
</comment>
<feature type="transmembrane region" description="Helical" evidence="6">
    <location>
        <begin position="234"/>
        <end position="252"/>
    </location>
</feature>
<evidence type="ECO:0000256" key="4">
    <source>
        <dbReference type="ARBA" id="ARBA00022989"/>
    </source>
</evidence>
<dbReference type="GO" id="GO:0005886">
    <property type="term" value="C:plasma membrane"/>
    <property type="evidence" value="ECO:0007669"/>
    <property type="project" value="UniProtKB-SubCell"/>
</dbReference>